<dbReference type="AlphaFoldDB" id="A0A2W2ADK6"/>
<feature type="transmembrane region" description="Helical" evidence="1">
    <location>
        <begin position="26"/>
        <end position="43"/>
    </location>
</feature>
<dbReference type="EMBL" id="QKTW01000011">
    <property type="protein sequence ID" value="PZF73525.1"/>
    <property type="molecule type" value="Genomic_DNA"/>
</dbReference>
<keyword evidence="3" id="KW-1185">Reference proteome</keyword>
<evidence type="ECO:0000256" key="1">
    <source>
        <dbReference type="SAM" id="Phobius"/>
    </source>
</evidence>
<dbReference type="Proteomes" id="UP000248745">
    <property type="component" value="Unassembled WGS sequence"/>
</dbReference>
<proteinExistence type="predicted"/>
<evidence type="ECO:0000313" key="3">
    <source>
        <dbReference type="Proteomes" id="UP000248745"/>
    </source>
</evidence>
<comment type="caution">
    <text evidence="2">The sequence shown here is derived from an EMBL/GenBank/DDBJ whole genome shotgun (WGS) entry which is preliminary data.</text>
</comment>
<reference evidence="2 3" key="1">
    <citation type="submission" date="2018-06" db="EMBL/GenBank/DDBJ databases">
        <title>Mucibacter soli gen. nov., sp. nov., a new member of the family Chitinophagaceae producing mucin.</title>
        <authorList>
            <person name="Kim M.-K."/>
            <person name="Park S."/>
            <person name="Kim T.-S."/>
            <person name="Joung Y."/>
            <person name="Han J.-H."/>
            <person name="Kim S.B."/>
        </authorList>
    </citation>
    <scope>NUCLEOTIDE SEQUENCE [LARGE SCALE GENOMIC DNA]</scope>
    <source>
        <strain evidence="2 3">R1-15</strain>
    </source>
</reference>
<keyword evidence="1" id="KW-1133">Transmembrane helix</keyword>
<evidence type="ECO:0000313" key="2">
    <source>
        <dbReference type="EMBL" id="PZF73525.1"/>
    </source>
</evidence>
<organism evidence="2 3">
    <name type="scientific">Taibaiella soli</name>
    <dbReference type="NCBI Taxonomy" id="1649169"/>
    <lineage>
        <taxon>Bacteria</taxon>
        <taxon>Pseudomonadati</taxon>
        <taxon>Bacteroidota</taxon>
        <taxon>Chitinophagia</taxon>
        <taxon>Chitinophagales</taxon>
        <taxon>Chitinophagaceae</taxon>
        <taxon>Taibaiella</taxon>
    </lineage>
</organism>
<protein>
    <submittedName>
        <fullName evidence="2">Uncharacterized protein</fullName>
    </submittedName>
</protein>
<keyword evidence="1" id="KW-0812">Transmembrane</keyword>
<accession>A0A2W2ADK6</accession>
<sequence length="131" mass="14447">MQIWHRCCGTLSNSVQKHTTKNMKRTIIIAVFAVIGLVTTMATETQAHPHGCRGGFFAPRPRVVVSYNSGYGYGGGYGYAAPMPVPVPAPVYYGGGYYNHYHNGYGRGYNRGYNNGYNNGYNRGGGYGYRR</sequence>
<name>A0A2W2ADK6_9BACT</name>
<keyword evidence="1" id="KW-0472">Membrane</keyword>
<gene>
    <name evidence="2" type="ORF">DN068_07305</name>
</gene>